<dbReference type="Gene3D" id="3.20.20.140">
    <property type="entry name" value="Metal-dependent hydrolases"/>
    <property type="match status" value="1"/>
</dbReference>
<dbReference type="Gene3D" id="2.30.40.10">
    <property type="entry name" value="Urease, subunit C, domain 1"/>
    <property type="match status" value="1"/>
</dbReference>
<dbReference type="Pfam" id="PF01979">
    <property type="entry name" value="Amidohydro_1"/>
    <property type="match status" value="1"/>
</dbReference>
<evidence type="ECO:0000313" key="7">
    <source>
        <dbReference type="EMBL" id="KEZ53406.1"/>
    </source>
</evidence>
<dbReference type="EC" id="3.5.4.2" evidence="2"/>
<name>A0A084H1E4_METID</name>
<evidence type="ECO:0000256" key="2">
    <source>
        <dbReference type="ARBA" id="ARBA00012782"/>
    </source>
</evidence>
<sequence>MPKPNAPWKIREIRGHIDAASGQEPPDLLLKNGTYLNSYLKRWVKAHIWIKDDRIVYIGENLPASAKETADCEGQFIVPGYIEPHAHPFQLYNPPSFGEYVSQFGTTSMICDNLFLLFQSDKKKAFSFLEEINRSQVQYYWWARFDLQTEVPDETGILSLDFMKKWMDSEYVIQGGELTGWPKLLQDDDLMLSWMKEIKGKGKRIEGHFPGASAGTLTKMKLFGADCDHEAMTGGDVVERLSLGYTVALRHSSIRPDLPELLKGIREKEITSYDHFFFTTDGSTPHFYKDGMIDSLIKMAMESGIPAVDAYHMASFNAARYYRMEEVTGAVAPGRMANLNILSAIDQPLPASVLAKGKWLKKAGVAAEFPSFDWKQTGLEPLQLNWSLSLNDLQFSMAMGLKMKNDVIIEPYRITVDHSFDELSDSHDECFLALIDKRGKWRINTMLKGFASSLGGLASSYSTTGDIILIGKSKHDMITAFQRMKELGGGIVLAEKGEVLHEIPLGIGGGASLQPFQEVVNQEETFRSLLAERGYLFGDPVYSLFFLLSTHLPYIRITPAGIYDVLKKIILFPPIMR</sequence>
<feature type="domain" description="Adenine deaminase C-terminal" evidence="6">
    <location>
        <begin position="416"/>
        <end position="567"/>
    </location>
</feature>
<dbReference type="InterPro" id="IPR032466">
    <property type="entry name" value="Metal_Hydrolase"/>
</dbReference>
<dbReference type="SUPFAM" id="SSF51338">
    <property type="entry name" value="Composite domain of metallo-dependent hydrolases"/>
    <property type="match status" value="1"/>
</dbReference>
<evidence type="ECO:0000259" key="6">
    <source>
        <dbReference type="Pfam" id="PF13382"/>
    </source>
</evidence>
<proteinExistence type="inferred from homology"/>
<keyword evidence="3" id="KW-0378">Hydrolase</keyword>
<evidence type="ECO:0000256" key="4">
    <source>
        <dbReference type="ARBA" id="ARBA00047720"/>
    </source>
</evidence>
<dbReference type="EMBL" id="JNVC02000002">
    <property type="protein sequence ID" value="KEZ53406.1"/>
    <property type="molecule type" value="Genomic_DNA"/>
</dbReference>
<evidence type="ECO:0000259" key="5">
    <source>
        <dbReference type="Pfam" id="PF01979"/>
    </source>
</evidence>
<dbReference type="PANTHER" id="PTHR11113:SF6">
    <property type="entry name" value="ADENINE DEAMINASE YERA-RELATED"/>
    <property type="match status" value="1"/>
</dbReference>
<dbReference type="RefSeq" id="WP_029566466.1">
    <property type="nucleotide sequence ID" value="NZ_JNVC02000002.1"/>
</dbReference>
<comment type="catalytic activity">
    <reaction evidence="4">
        <text>adenine + H2O + H(+) = hypoxanthine + NH4(+)</text>
        <dbReference type="Rhea" id="RHEA:23688"/>
        <dbReference type="ChEBI" id="CHEBI:15377"/>
        <dbReference type="ChEBI" id="CHEBI:15378"/>
        <dbReference type="ChEBI" id="CHEBI:16708"/>
        <dbReference type="ChEBI" id="CHEBI:17368"/>
        <dbReference type="ChEBI" id="CHEBI:28938"/>
        <dbReference type="EC" id="3.5.4.2"/>
    </reaction>
</comment>
<dbReference type="InterPro" id="IPR011059">
    <property type="entry name" value="Metal-dep_hydrolase_composite"/>
</dbReference>
<organism evidence="7 8">
    <name type="scientific">Metabacillus indicus</name>
    <name type="common">Bacillus indicus</name>
    <dbReference type="NCBI Taxonomy" id="246786"/>
    <lineage>
        <taxon>Bacteria</taxon>
        <taxon>Bacillati</taxon>
        <taxon>Bacillota</taxon>
        <taxon>Bacilli</taxon>
        <taxon>Bacillales</taxon>
        <taxon>Bacillaceae</taxon>
        <taxon>Metabacillus</taxon>
    </lineage>
</organism>
<dbReference type="Pfam" id="PF13382">
    <property type="entry name" value="Adenine_deam_C"/>
    <property type="match status" value="1"/>
</dbReference>
<comment type="caution">
    <text evidence="7">The sequence shown here is derived from an EMBL/GenBank/DDBJ whole genome shotgun (WGS) entry which is preliminary data.</text>
</comment>
<comment type="similarity">
    <text evidence="1">Belongs to the metallo-dependent hydrolases superfamily. Adenine deaminase family.</text>
</comment>
<evidence type="ECO:0000256" key="1">
    <source>
        <dbReference type="ARBA" id="ARBA00006773"/>
    </source>
</evidence>
<evidence type="ECO:0000313" key="8">
    <source>
        <dbReference type="Proteomes" id="UP000028549"/>
    </source>
</evidence>
<dbReference type="InterPro" id="IPR026912">
    <property type="entry name" value="Adenine_deam_C"/>
</dbReference>
<gene>
    <name evidence="7" type="ORF">GS18_0207360</name>
</gene>
<dbReference type="AlphaFoldDB" id="A0A084H1E4"/>
<reference evidence="7 8" key="1">
    <citation type="journal article" date="2005" name="Int. J. Syst. Evol. Microbiol.">
        <title>Bacillus cibi sp. nov., isolated from jeotgal, a traditional Korean fermented seafood.</title>
        <authorList>
            <person name="Yoon J.H."/>
            <person name="Lee C.H."/>
            <person name="Oh T.K."/>
        </authorList>
    </citation>
    <scope>NUCLEOTIDE SEQUENCE [LARGE SCALE GENOMIC DNA]</scope>
    <source>
        <strain evidence="7 8">DSM 16189</strain>
    </source>
</reference>
<dbReference type="Proteomes" id="UP000028549">
    <property type="component" value="Unassembled WGS sequence"/>
</dbReference>
<dbReference type="STRING" id="246786.GS18_0207360"/>
<dbReference type="SUPFAM" id="SSF51556">
    <property type="entry name" value="Metallo-dependent hydrolases"/>
    <property type="match status" value="1"/>
</dbReference>
<protein>
    <recommendedName>
        <fullName evidence="2">adenine deaminase</fullName>
        <ecNumber evidence="2">3.5.4.2</ecNumber>
    </recommendedName>
</protein>
<dbReference type="GO" id="GO:0000034">
    <property type="term" value="F:adenine deaminase activity"/>
    <property type="evidence" value="ECO:0007669"/>
    <property type="project" value="UniProtKB-EC"/>
</dbReference>
<dbReference type="OrthoDB" id="9775607at2"/>
<accession>A0A084H1E4</accession>
<dbReference type="PANTHER" id="PTHR11113">
    <property type="entry name" value="N-ACETYLGLUCOSAMINE-6-PHOSPHATE DEACETYLASE"/>
    <property type="match status" value="1"/>
</dbReference>
<evidence type="ECO:0000256" key="3">
    <source>
        <dbReference type="ARBA" id="ARBA00022801"/>
    </source>
</evidence>
<keyword evidence="8" id="KW-1185">Reference proteome</keyword>
<feature type="domain" description="Amidohydrolase-related" evidence="5">
    <location>
        <begin position="76"/>
        <end position="353"/>
    </location>
</feature>
<dbReference type="InterPro" id="IPR006680">
    <property type="entry name" value="Amidohydro-rel"/>
</dbReference>